<dbReference type="InterPro" id="IPR001647">
    <property type="entry name" value="HTH_TetR"/>
</dbReference>
<evidence type="ECO:0000256" key="3">
    <source>
        <dbReference type="ARBA" id="ARBA00023163"/>
    </source>
</evidence>
<feature type="region of interest" description="Disordered" evidence="5">
    <location>
        <begin position="1"/>
        <end position="21"/>
    </location>
</feature>
<dbReference type="Proteomes" id="UP000001989">
    <property type="component" value="Chromosome"/>
</dbReference>
<dbReference type="KEGG" id="swi:Swit_3054"/>
<evidence type="ECO:0000313" key="8">
    <source>
        <dbReference type="Proteomes" id="UP000001989"/>
    </source>
</evidence>
<keyword evidence="3" id="KW-0804">Transcription</keyword>
<dbReference type="AlphaFoldDB" id="A0A9J9HD34"/>
<dbReference type="PROSITE" id="PS01081">
    <property type="entry name" value="HTH_TETR_1"/>
    <property type="match status" value="1"/>
</dbReference>
<organism evidence="7 8">
    <name type="scientific">Rhizorhabdus wittichii (strain DSM 6014 / CCUG 31198 / JCM 15750 / NBRC 105917 / EY 4224 / RW1)</name>
    <name type="common">Sphingomonas wittichii</name>
    <dbReference type="NCBI Taxonomy" id="392499"/>
    <lineage>
        <taxon>Bacteria</taxon>
        <taxon>Pseudomonadati</taxon>
        <taxon>Pseudomonadota</taxon>
        <taxon>Alphaproteobacteria</taxon>
        <taxon>Sphingomonadales</taxon>
        <taxon>Sphingomonadaceae</taxon>
        <taxon>Rhizorhabdus</taxon>
    </lineage>
</organism>
<reference evidence="7 8" key="1">
    <citation type="journal article" date="2010" name="J. Bacteriol.">
        <title>Genome sequence of the dioxin-mineralizing bacterium Sphingomonas wittichii RW1.</title>
        <authorList>
            <person name="Miller T.R."/>
            <person name="Delcher A.L."/>
            <person name="Salzberg S.L."/>
            <person name="Saunders E."/>
            <person name="Detter J.C."/>
            <person name="Halden R.U."/>
        </authorList>
    </citation>
    <scope>NUCLEOTIDE SEQUENCE [LARGE SCALE GENOMIC DNA]</scope>
    <source>
        <strain evidence="8">DSM 6014 / CCUG 31198 / JCM 15750 / NBRC 105917 / EY 4224 / RW1</strain>
    </source>
</reference>
<dbReference type="PANTHER" id="PTHR30055:SF234">
    <property type="entry name" value="HTH-TYPE TRANSCRIPTIONAL REGULATOR BETI"/>
    <property type="match status" value="1"/>
</dbReference>
<dbReference type="Pfam" id="PF00440">
    <property type="entry name" value="TetR_N"/>
    <property type="match status" value="1"/>
</dbReference>
<dbReference type="Gene3D" id="1.10.357.10">
    <property type="entry name" value="Tetracycline Repressor, domain 2"/>
    <property type="match status" value="1"/>
</dbReference>
<protein>
    <submittedName>
        <fullName evidence="7">Transcriptional regulator, TetR family</fullName>
    </submittedName>
</protein>
<keyword evidence="8" id="KW-1185">Reference proteome</keyword>
<keyword evidence="2 4" id="KW-0238">DNA-binding</keyword>
<evidence type="ECO:0000256" key="1">
    <source>
        <dbReference type="ARBA" id="ARBA00023015"/>
    </source>
</evidence>
<evidence type="ECO:0000256" key="2">
    <source>
        <dbReference type="ARBA" id="ARBA00023125"/>
    </source>
</evidence>
<evidence type="ECO:0000259" key="6">
    <source>
        <dbReference type="PROSITE" id="PS50977"/>
    </source>
</evidence>
<dbReference type="PROSITE" id="PS50977">
    <property type="entry name" value="HTH_TETR_2"/>
    <property type="match status" value="1"/>
</dbReference>
<dbReference type="EMBL" id="CP000699">
    <property type="protein sequence ID" value="ABQ69404.1"/>
    <property type="molecule type" value="Genomic_DNA"/>
</dbReference>
<feature type="DNA-binding region" description="H-T-H motif" evidence="4">
    <location>
        <begin position="68"/>
        <end position="87"/>
    </location>
</feature>
<evidence type="ECO:0000256" key="5">
    <source>
        <dbReference type="SAM" id="MobiDB-lite"/>
    </source>
</evidence>
<feature type="domain" description="HTH tetR-type" evidence="6">
    <location>
        <begin position="45"/>
        <end position="105"/>
    </location>
</feature>
<proteinExistence type="predicted"/>
<dbReference type="PANTHER" id="PTHR30055">
    <property type="entry name" value="HTH-TYPE TRANSCRIPTIONAL REGULATOR RUTR"/>
    <property type="match status" value="1"/>
</dbReference>
<sequence>MRKTRSDEAPPAAIPPRPDSDSIHFDYLEMLDFEIPTKGLQQRSIDSRNRIIGVASKAFMGKGYAGVSTHEISAEAGVTQGLITYHFKSKDGLWQAAMDQVFGEFRNSLAERIRVDRRAKRTPLAG</sequence>
<name>A0A9J9HD34_RHIWR</name>
<dbReference type="InterPro" id="IPR009057">
    <property type="entry name" value="Homeodomain-like_sf"/>
</dbReference>
<dbReference type="InterPro" id="IPR023772">
    <property type="entry name" value="DNA-bd_HTH_TetR-type_CS"/>
</dbReference>
<evidence type="ECO:0000256" key="4">
    <source>
        <dbReference type="PROSITE-ProRule" id="PRU00335"/>
    </source>
</evidence>
<dbReference type="SUPFAM" id="SSF46689">
    <property type="entry name" value="Homeodomain-like"/>
    <property type="match status" value="1"/>
</dbReference>
<evidence type="ECO:0000313" key="7">
    <source>
        <dbReference type="EMBL" id="ABQ69404.1"/>
    </source>
</evidence>
<dbReference type="GO" id="GO:0000976">
    <property type="term" value="F:transcription cis-regulatory region binding"/>
    <property type="evidence" value="ECO:0007669"/>
    <property type="project" value="TreeGrafter"/>
</dbReference>
<gene>
    <name evidence="7" type="ordered locus">Swit_3054</name>
</gene>
<dbReference type="InterPro" id="IPR050109">
    <property type="entry name" value="HTH-type_TetR-like_transc_reg"/>
</dbReference>
<dbReference type="GO" id="GO:0003700">
    <property type="term" value="F:DNA-binding transcription factor activity"/>
    <property type="evidence" value="ECO:0007669"/>
    <property type="project" value="TreeGrafter"/>
</dbReference>
<accession>A0A9J9HD34</accession>
<dbReference type="PRINTS" id="PR00455">
    <property type="entry name" value="HTHTETR"/>
</dbReference>
<keyword evidence="1" id="KW-0805">Transcription regulation</keyword>